<dbReference type="Proteomes" id="UP001160499">
    <property type="component" value="Unassembled WGS sequence"/>
</dbReference>
<sequence>MIRTFRKWCPTCRGWHDFRMLNAAEKGAVREEKGARHYVGDLWRCTAKGCLWYQPVHHAKGGGQLPEKFREEEVTTPE</sequence>
<comment type="caution">
    <text evidence="1">The sequence shown here is derived from an EMBL/GenBank/DDBJ whole genome shotgun (WGS) entry which is preliminary data.</text>
</comment>
<reference evidence="1 2" key="1">
    <citation type="submission" date="2023-04" db="EMBL/GenBank/DDBJ databases">
        <title>Forest soil microbial communities from Buena Vista Peninsula, Colon Province, Panama.</title>
        <authorList>
            <person name="Bouskill N."/>
        </authorList>
    </citation>
    <scope>NUCLEOTIDE SEQUENCE [LARGE SCALE GENOMIC DNA]</scope>
    <source>
        <strain evidence="1 2">GGS1</strain>
    </source>
</reference>
<evidence type="ECO:0000313" key="1">
    <source>
        <dbReference type="EMBL" id="MDH6215737.1"/>
    </source>
</evidence>
<protein>
    <submittedName>
        <fullName evidence="1">Uncharacterized protein</fullName>
    </submittedName>
</protein>
<keyword evidence="2" id="KW-1185">Reference proteome</keyword>
<organism evidence="1 2">
    <name type="scientific">Streptomyces pseudovenezuelae</name>
    <dbReference type="NCBI Taxonomy" id="67350"/>
    <lineage>
        <taxon>Bacteria</taxon>
        <taxon>Bacillati</taxon>
        <taxon>Actinomycetota</taxon>
        <taxon>Actinomycetes</taxon>
        <taxon>Kitasatosporales</taxon>
        <taxon>Streptomycetaceae</taxon>
        <taxon>Streptomyces</taxon>
        <taxon>Streptomyces aurantiacus group</taxon>
    </lineage>
</organism>
<evidence type="ECO:0000313" key="2">
    <source>
        <dbReference type="Proteomes" id="UP001160499"/>
    </source>
</evidence>
<accession>A0ABT6LHE4</accession>
<dbReference type="EMBL" id="JARXVH010000004">
    <property type="protein sequence ID" value="MDH6215737.1"/>
    <property type="molecule type" value="Genomic_DNA"/>
</dbReference>
<gene>
    <name evidence="1" type="ORF">M2283_003041</name>
</gene>
<proteinExistence type="predicted"/>
<name>A0ABT6LHE4_9ACTN</name>